<keyword evidence="4" id="KW-1185">Reference proteome</keyword>
<gene>
    <name evidence="3" type="ORF">TSOC_012837</name>
</gene>
<accession>A0A2J7ZM04</accession>
<dbReference type="Pfam" id="PF01755">
    <property type="entry name" value="Glyco_transf_25"/>
    <property type="match status" value="1"/>
</dbReference>
<keyword evidence="1" id="KW-0812">Transmembrane</keyword>
<dbReference type="InterPro" id="IPR002654">
    <property type="entry name" value="Glyco_trans_25"/>
</dbReference>
<evidence type="ECO:0000259" key="2">
    <source>
        <dbReference type="Pfam" id="PF01755"/>
    </source>
</evidence>
<dbReference type="EMBL" id="PGGS01000951">
    <property type="protein sequence ID" value="PNH01291.1"/>
    <property type="molecule type" value="Genomic_DNA"/>
</dbReference>
<feature type="domain" description="Glycosyl transferase family 25" evidence="2">
    <location>
        <begin position="47"/>
        <end position="231"/>
    </location>
</feature>
<comment type="caution">
    <text evidence="3">The sequence shown here is derived from an EMBL/GenBank/DDBJ whole genome shotgun (WGS) entry which is preliminary data.</text>
</comment>
<proteinExistence type="predicted"/>
<keyword evidence="3" id="KW-0808">Transferase</keyword>
<feature type="transmembrane region" description="Helical" evidence="1">
    <location>
        <begin position="12"/>
        <end position="29"/>
    </location>
</feature>
<keyword evidence="1" id="KW-0472">Membrane</keyword>
<evidence type="ECO:0000313" key="4">
    <source>
        <dbReference type="Proteomes" id="UP000236333"/>
    </source>
</evidence>
<dbReference type="AlphaFoldDB" id="A0A2J7ZM04"/>
<protein>
    <submittedName>
        <fullName evidence="3">Glycosyltransferase 25 family member</fullName>
    </submittedName>
</protein>
<dbReference type="Proteomes" id="UP000236333">
    <property type="component" value="Unassembled WGS sequence"/>
</dbReference>
<dbReference type="GO" id="GO:0016740">
    <property type="term" value="F:transferase activity"/>
    <property type="evidence" value="ECO:0007669"/>
    <property type="project" value="UniProtKB-KW"/>
</dbReference>
<evidence type="ECO:0000256" key="1">
    <source>
        <dbReference type="SAM" id="Phobius"/>
    </source>
</evidence>
<reference evidence="3 4" key="1">
    <citation type="journal article" date="2017" name="Mol. Biol. Evol.">
        <title>The 4-celled Tetrabaena socialis nuclear genome reveals the essential components for genetic control of cell number at the origin of multicellularity in the volvocine lineage.</title>
        <authorList>
            <person name="Featherston J."/>
            <person name="Arakaki Y."/>
            <person name="Hanschen E.R."/>
            <person name="Ferris P.J."/>
            <person name="Michod R.E."/>
            <person name="Olson B.J.S.C."/>
            <person name="Nozaki H."/>
            <person name="Durand P.M."/>
        </authorList>
    </citation>
    <scope>NUCLEOTIDE SEQUENCE [LARGE SCALE GENOMIC DNA]</scope>
    <source>
        <strain evidence="3 4">NIES-571</strain>
    </source>
</reference>
<name>A0A2J7ZM04_9CHLO</name>
<sequence>MPPTTTIDAARVAWVAVAIILAGLAIVTMRRVDVEAYLNGDAQGISFLINLRKNKERLLRFMTEYSRSDIADTPLRHLSAIDANDIDIPRFVTEKTMTQITTTTITGFRKYHHDMTKGAVGCFLSHIAIMRMLQRDEGHSWYMVFEDDTSIPPKIHLAIHGAIRNAPAGWDLLLFGRHFATTHKVPSDNADYERIATFWGMHAYCISKQGAMKIIENYEQNKISMQIDSMISVMSKQGLVAVYACKQVRMITGPFKSDIQVPVKQIKGIDPYDLDEGVQ</sequence>
<keyword evidence="1" id="KW-1133">Transmembrane helix</keyword>
<dbReference type="OrthoDB" id="510021at2759"/>
<organism evidence="3 4">
    <name type="scientific">Tetrabaena socialis</name>
    <dbReference type="NCBI Taxonomy" id="47790"/>
    <lineage>
        <taxon>Eukaryota</taxon>
        <taxon>Viridiplantae</taxon>
        <taxon>Chlorophyta</taxon>
        <taxon>core chlorophytes</taxon>
        <taxon>Chlorophyceae</taxon>
        <taxon>CS clade</taxon>
        <taxon>Chlamydomonadales</taxon>
        <taxon>Tetrabaenaceae</taxon>
        <taxon>Tetrabaena</taxon>
    </lineage>
</organism>
<evidence type="ECO:0000313" key="3">
    <source>
        <dbReference type="EMBL" id="PNH01291.1"/>
    </source>
</evidence>